<reference evidence="2" key="1">
    <citation type="submission" date="2022-12" db="EMBL/GenBank/DDBJ databases">
        <title>Draft genome assemblies for two species of Escallonia (Escalloniales).</title>
        <authorList>
            <person name="Chanderbali A."/>
            <person name="Dervinis C."/>
            <person name="Anghel I."/>
            <person name="Soltis D."/>
            <person name="Soltis P."/>
            <person name="Zapata F."/>
        </authorList>
    </citation>
    <scope>NUCLEOTIDE SEQUENCE</scope>
    <source>
        <strain evidence="2">UCBG64.0493</strain>
        <tissue evidence="2">Leaf</tissue>
    </source>
</reference>
<evidence type="ECO:0000259" key="1">
    <source>
        <dbReference type="Pfam" id="PF13456"/>
    </source>
</evidence>
<dbReference type="Proteomes" id="UP001188597">
    <property type="component" value="Unassembled WGS sequence"/>
</dbReference>
<dbReference type="GO" id="GO:0004523">
    <property type="term" value="F:RNA-DNA hybrid ribonuclease activity"/>
    <property type="evidence" value="ECO:0007669"/>
    <property type="project" value="InterPro"/>
</dbReference>
<dbReference type="InterPro" id="IPR002156">
    <property type="entry name" value="RNaseH_domain"/>
</dbReference>
<gene>
    <name evidence="2" type="ORF">RJ639_037508</name>
</gene>
<comment type="caution">
    <text evidence="2">The sequence shown here is derived from an EMBL/GenBank/DDBJ whole genome shotgun (WGS) entry which is preliminary data.</text>
</comment>
<evidence type="ECO:0000313" key="2">
    <source>
        <dbReference type="EMBL" id="KAK3029487.1"/>
    </source>
</evidence>
<evidence type="ECO:0000313" key="3">
    <source>
        <dbReference type="Proteomes" id="UP001188597"/>
    </source>
</evidence>
<dbReference type="EMBL" id="JAVXUP010000378">
    <property type="protein sequence ID" value="KAK3029487.1"/>
    <property type="molecule type" value="Genomic_DNA"/>
</dbReference>
<accession>A0AA88WKZ6</accession>
<organism evidence="2 3">
    <name type="scientific">Escallonia herrerae</name>
    <dbReference type="NCBI Taxonomy" id="1293975"/>
    <lineage>
        <taxon>Eukaryota</taxon>
        <taxon>Viridiplantae</taxon>
        <taxon>Streptophyta</taxon>
        <taxon>Embryophyta</taxon>
        <taxon>Tracheophyta</taxon>
        <taxon>Spermatophyta</taxon>
        <taxon>Magnoliopsida</taxon>
        <taxon>eudicotyledons</taxon>
        <taxon>Gunneridae</taxon>
        <taxon>Pentapetalae</taxon>
        <taxon>asterids</taxon>
        <taxon>campanulids</taxon>
        <taxon>Escalloniales</taxon>
        <taxon>Escalloniaceae</taxon>
        <taxon>Escallonia</taxon>
    </lineage>
</organism>
<dbReference type="GO" id="GO:0003676">
    <property type="term" value="F:nucleic acid binding"/>
    <property type="evidence" value="ECO:0007669"/>
    <property type="project" value="InterPro"/>
</dbReference>
<keyword evidence="3" id="KW-1185">Reference proteome</keyword>
<proteinExistence type="predicted"/>
<protein>
    <recommendedName>
        <fullName evidence="1">RNase H type-1 domain-containing protein</fullName>
    </recommendedName>
</protein>
<name>A0AA88WKZ6_9ASTE</name>
<dbReference type="AlphaFoldDB" id="A0AA88WKZ6"/>
<dbReference type="Pfam" id="PF13456">
    <property type="entry name" value="RVT_3"/>
    <property type="match status" value="1"/>
</dbReference>
<feature type="domain" description="RNase H type-1" evidence="1">
    <location>
        <begin position="67"/>
        <end position="111"/>
    </location>
</feature>
<sequence length="144" mass="15797">MAKYIGWEGGNGGRYSVDSKEQVKLKIMGWPVDTTVVYIQNSIATNRYTLDNNVFPRGCIENPDSDEVTAAFQACQFAWKAGFWNIQLEGDSANVVAAMNKKATDDFSAIRNIPPHEGIKDKYICIGPLPGMLFNGLASVDSIS</sequence>